<evidence type="ECO:0000256" key="2">
    <source>
        <dbReference type="SAM" id="MobiDB-lite"/>
    </source>
</evidence>
<sequence>MRVVVVGAGPAGVATALLRARYGVGVVLVEREAMPGRLFRGEVLLPLGIDALHEMGVGRVLDEVPSRTIGSRDTWIDGERVLVVAEPVAEPVAQLGRRAVRVVSQPALLARLLDRATRYPGFAFHPEARLAELVRDGRGRVVGARLVRTGGGAAGWDERADLVLGCDGRGSSVRRHAGLALARSTEDYDVVWFTAPAPRGLAYRSGFLLCGRAGTHPAVGYVSWDGRLQYGVVMPKGRPWESGTGDWLADAVRAAPAFLAAHLLACRGEIEGPIRLTVQVGRCPAWTAPGVLLLDDAAHPMSPVRAQGINLALRDAVVAANHLVPALTGQLGVEAVDAACRAVQVEREPEMERAQRLQRRESRGQGHARSGSWRYTLARHGARLLGGHRWAETAWLRRQHDLRFGCRPVRLRLPPPP</sequence>
<evidence type="ECO:0000259" key="3">
    <source>
        <dbReference type="Pfam" id="PF01494"/>
    </source>
</evidence>
<dbReference type="PANTHER" id="PTHR43476">
    <property type="entry name" value="3-(3-HYDROXY-PHENYL)PROPIONATE/3-HYDROXYCINNAMIC ACID HYDROXYLASE"/>
    <property type="match status" value="1"/>
</dbReference>
<organism evidence="4 5">
    <name type="scientific">Pseudonocardia charpentierae</name>
    <dbReference type="NCBI Taxonomy" id="3075545"/>
    <lineage>
        <taxon>Bacteria</taxon>
        <taxon>Bacillati</taxon>
        <taxon>Actinomycetota</taxon>
        <taxon>Actinomycetes</taxon>
        <taxon>Pseudonocardiales</taxon>
        <taxon>Pseudonocardiaceae</taxon>
        <taxon>Pseudonocardia</taxon>
    </lineage>
</organism>
<dbReference type="Gene3D" id="3.50.50.60">
    <property type="entry name" value="FAD/NAD(P)-binding domain"/>
    <property type="match status" value="1"/>
</dbReference>
<dbReference type="GO" id="GO:0004497">
    <property type="term" value="F:monooxygenase activity"/>
    <property type="evidence" value="ECO:0007669"/>
    <property type="project" value="UniProtKB-KW"/>
</dbReference>
<name>A0ABU2NHK9_9PSEU</name>
<feature type="compositionally biased region" description="Basic and acidic residues" evidence="2">
    <location>
        <begin position="351"/>
        <end position="364"/>
    </location>
</feature>
<dbReference type="SUPFAM" id="SSF51905">
    <property type="entry name" value="FAD/NAD(P)-binding domain"/>
    <property type="match status" value="1"/>
</dbReference>
<dbReference type="RefSeq" id="WP_311559962.1">
    <property type="nucleotide sequence ID" value="NZ_JAVREJ010000032.1"/>
</dbReference>
<keyword evidence="4" id="KW-0503">Monooxygenase</keyword>
<protein>
    <submittedName>
        <fullName evidence="4">FAD-dependent monooxygenase</fullName>
    </submittedName>
</protein>
<dbReference type="EMBL" id="JAVREJ010000032">
    <property type="protein sequence ID" value="MDT0353448.1"/>
    <property type="molecule type" value="Genomic_DNA"/>
</dbReference>
<keyword evidence="5" id="KW-1185">Reference proteome</keyword>
<dbReference type="Pfam" id="PF01494">
    <property type="entry name" value="FAD_binding_3"/>
    <property type="match status" value="1"/>
</dbReference>
<evidence type="ECO:0000313" key="5">
    <source>
        <dbReference type="Proteomes" id="UP001183202"/>
    </source>
</evidence>
<feature type="domain" description="FAD-binding" evidence="3">
    <location>
        <begin position="2"/>
        <end position="338"/>
    </location>
</feature>
<dbReference type="InterPro" id="IPR002938">
    <property type="entry name" value="FAD-bd"/>
</dbReference>
<dbReference type="InterPro" id="IPR050631">
    <property type="entry name" value="PheA/TfdB_FAD_monoxygenase"/>
</dbReference>
<dbReference type="PANTHER" id="PTHR43476:SF5">
    <property type="entry name" value="FAD-DEPENDENT MONOOXYGENASE"/>
    <property type="match status" value="1"/>
</dbReference>
<evidence type="ECO:0000313" key="4">
    <source>
        <dbReference type="EMBL" id="MDT0353448.1"/>
    </source>
</evidence>
<dbReference type="PRINTS" id="PR00420">
    <property type="entry name" value="RNGMNOXGNASE"/>
</dbReference>
<comment type="caution">
    <text evidence="4">The sequence shown here is derived from an EMBL/GenBank/DDBJ whole genome shotgun (WGS) entry which is preliminary data.</text>
</comment>
<feature type="region of interest" description="Disordered" evidence="2">
    <location>
        <begin position="351"/>
        <end position="371"/>
    </location>
</feature>
<reference evidence="5" key="1">
    <citation type="submission" date="2023-07" db="EMBL/GenBank/DDBJ databases">
        <title>30 novel species of actinomycetes from the DSMZ collection.</title>
        <authorList>
            <person name="Nouioui I."/>
        </authorList>
    </citation>
    <scope>NUCLEOTIDE SEQUENCE [LARGE SCALE GENOMIC DNA]</scope>
    <source>
        <strain evidence="5">DSM 45834</strain>
    </source>
</reference>
<keyword evidence="1" id="KW-0560">Oxidoreductase</keyword>
<gene>
    <name evidence="4" type="ORF">RM445_28490</name>
</gene>
<accession>A0ABU2NHK9</accession>
<evidence type="ECO:0000256" key="1">
    <source>
        <dbReference type="ARBA" id="ARBA00023002"/>
    </source>
</evidence>
<dbReference type="InterPro" id="IPR036188">
    <property type="entry name" value="FAD/NAD-bd_sf"/>
</dbReference>
<proteinExistence type="predicted"/>
<dbReference type="Proteomes" id="UP001183202">
    <property type="component" value="Unassembled WGS sequence"/>
</dbReference>